<keyword evidence="3" id="KW-1185">Reference proteome</keyword>
<sequence>MILNVTVNVNLDEVTDPANIITRVTEGIGVCMRDVEGVTSYQISKVTPEDPEPPSEGPAMTTPEETLEDV</sequence>
<evidence type="ECO:0000313" key="3">
    <source>
        <dbReference type="Proteomes" id="UP000827768"/>
    </source>
</evidence>
<dbReference type="KEGG" id="vg:80019739"/>
<evidence type="ECO:0000256" key="1">
    <source>
        <dbReference type="SAM" id="MobiDB-lite"/>
    </source>
</evidence>
<dbReference type="GeneID" id="80019739"/>
<name>A0AAE8Y746_9CAUD</name>
<reference evidence="2" key="1">
    <citation type="submission" date="2021-09" db="EMBL/GenBank/DDBJ databases">
        <authorList>
            <person name="Andersen S.H."/>
            <person name="Beall E.A."/>
            <person name="Cappelle B."/>
            <person name="Falteisek K.J."/>
            <person name="Fenske B.A."/>
            <person name="Gansluckner N.W."/>
            <person name="Gilbertson S.M."/>
            <person name="Krings K.J."/>
            <person name="Mobeck M."/>
            <person name="Odeku J.O."/>
            <person name="Poncelet M.E."/>
            <person name="Rohr J.R."/>
            <person name="Rolands L."/>
            <person name="Whipple C.D."/>
            <person name="Whipple E.M."/>
            <person name="Spring A.M."/>
            <person name="Klyczek K."/>
            <person name="Garlena R.A."/>
            <person name="Russell D.A."/>
            <person name="Pope W.H."/>
            <person name="Jacobs-Sera D."/>
            <person name="Hatfull G.F."/>
        </authorList>
    </citation>
    <scope>NUCLEOTIDE SEQUENCE</scope>
</reference>
<protein>
    <submittedName>
        <fullName evidence="2">Uncharacterized protein</fullName>
    </submittedName>
</protein>
<dbReference type="EMBL" id="OK040790">
    <property type="protein sequence ID" value="UDL15890.1"/>
    <property type="molecule type" value="Genomic_DNA"/>
</dbReference>
<gene>
    <name evidence="2" type="primary">99</name>
    <name evidence="2" type="ORF">SEA_PUMPERNICKEL_99</name>
</gene>
<evidence type="ECO:0000313" key="2">
    <source>
        <dbReference type="EMBL" id="UDL15890.1"/>
    </source>
</evidence>
<organism evidence="2 3">
    <name type="scientific">Microbacterium phage Pumpernickel</name>
    <dbReference type="NCBI Taxonomy" id="2885983"/>
    <lineage>
        <taxon>Viruses</taxon>
        <taxon>Duplodnaviria</taxon>
        <taxon>Heunggongvirae</taxon>
        <taxon>Uroviricota</taxon>
        <taxon>Caudoviricetes</taxon>
        <taxon>Pumpernickelvirus</taxon>
        <taxon>Pumpernickelvirus pumpernickel</taxon>
    </lineage>
</organism>
<proteinExistence type="predicted"/>
<feature type="region of interest" description="Disordered" evidence="1">
    <location>
        <begin position="45"/>
        <end position="70"/>
    </location>
</feature>
<dbReference type="RefSeq" id="YP_010755130.1">
    <property type="nucleotide sequence ID" value="NC_073468.1"/>
</dbReference>
<dbReference type="Proteomes" id="UP000827768">
    <property type="component" value="Segment"/>
</dbReference>
<accession>A0AAE8Y746</accession>